<keyword evidence="2" id="KW-1185">Reference proteome</keyword>
<protein>
    <submittedName>
        <fullName evidence="1">Uncharacterized protein</fullName>
    </submittedName>
</protein>
<dbReference type="Proteomes" id="UP001295444">
    <property type="component" value="Chromosome 05"/>
</dbReference>
<reference evidence="1" key="1">
    <citation type="submission" date="2022-03" db="EMBL/GenBank/DDBJ databases">
        <authorList>
            <person name="Alioto T."/>
            <person name="Alioto T."/>
            <person name="Gomez Garrido J."/>
        </authorList>
    </citation>
    <scope>NUCLEOTIDE SEQUENCE</scope>
</reference>
<evidence type="ECO:0000313" key="2">
    <source>
        <dbReference type="Proteomes" id="UP001295444"/>
    </source>
</evidence>
<sequence length="106" mass="12031">MGAPLNLSELFQRPVQSTEAHLHQACDTPTTRGERLAASIPIPEWRDRLPQCLPGLRVSRGGTLTSPPNTQGNNLLWEFRYRLGREPDPRVNKMRARDAAWGWQSE</sequence>
<evidence type="ECO:0000313" key="1">
    <source>
        <dbReference type="EMBL" id="CAH2295614.1"/>
    </source>
</evidence>
<dbReference type="EMBL" id="OW240916">
    <property type="protein sequence ID" value="CAH2295614.1"/>
    <property type="molecule type" value="Genomic_DNA"/>
</dbReference>
<name>A0AAD1S9R0_PELCU</name>
<dbReference type="AlphaFoldDB" id="A0AAD1S9R0"/>
<gene>
    <name evidence="1" type="ORF">PECUL_23A009321</name>
</gene>
<proteinExistence type="predicted"/>
<organism evidence="1 2">
    <name type="scientific">Pelobates cultripes</name>
    <name type="common">Western spadefoot toad</name>
    <dbReference type="NCBI Taxonomy" id="61616"/>
    <lineage>
        <taxon>Eukaryota</taxon>
        <taxon>Metazoa</taxon>
        <taxon>Chordata</taxon>
        <taxon>Craniata</taxon>
        <taxon>Vertebrata</taxon>
        <taxon>Euteleostomi</taxon>
        <taxon>Amphibia</taxon>
        <taxon>Batrachia</taxon>
        <taxon>Anura</taxon>
        <taxon>Pelobatoidea</taxon>
        <taxon>Pelobatidae</taxon>
        <taxon>Pelobates</taxon>
    </lineage>
</organism>
<accession>A0AAD1S9R0</accession>